<dbReference type="Proteomes" id="UP000037755">
    <property type="component" value="Unassembled WGS sequence"/>
</dbReference>
<evidence type="ECO:0000313" key="1">
    <source>
        <dbReference type="EMBL" id="KOS05076.1"/>
    </source>
</evidence>
<organism evidence="1 2">
    <name type="scientific">Flavobacterium akiainvivens</name>
    <dbReference type="NCBI Taxonomy" id="1202724"/>
    <lineage>
        <taxon>Bacteria</taxon>
        <taxon>Pseudomonadati</taxon>
        <taxon>Bacteroidota</taxon>
        <taxon>Flavobacteriia</taxon>
        <taxon>Flavobacteriales</taxon>
        <taxon>Flavobacteriaceae</taxon>
        <taxon>Flavobacterium</taxon>
    </lineage>
</organism>
<gene>
    <name evidence="1" type="ORF">AM493_02780</name>
</gene>
<keyword evidence="2" id="KW-1185">Reference proteome</keyword>
<comment type="caution">
    <text evidence="1">The sequence shown here is derived from an EMBL/GenBank/DDBJ whole genome shotgun (WGS) entry which is preliminary data.</text>
</comment>
<dbReference type="PROSITE" id="PS51257">
    <property type="entry name" value="PROKAR_LIPOPROTEIN"/>
    <property type="match status" value="1"/>
</dbReference>
<name>A0A0M9VH16_9FLAO</name>
<evidence type="ECO:0000313" key="2">
    <source>
        <dbReference type="Proteomes" id="UP000037755"/>
    </source>
</evidence>
<dbReference type="AlphaFoldDB" id="A0A0M9VH16"/>
<dbReference type="RefSeq" id="WP_054406138.1">
    <property type="nucleotide sequence ID" value="NZ_FOYA01000006.1"/>
</dbReference>
<proteinExistence type="predicted"/>
<sequence>MKTTFLLLPILLILACRGDNNKQTTQAPQHPTIEYSAFKDSVATHKATLKNKPHTEAASYFFNLINNDIYAYWQGTPWAFYGMTRNPKEGEIACGYFVTNTLSDLGFKIERIKLAQAVSATMIKKLCVDVHSCNGITNFAAYMEKQPVNSVYIVGLDFHTGYIVKDATGSYFLHSNYINNQGVIKERITESRALANNKFFMMGSLTANKKLLKDWVGGK</sequence>
<protein>
    <submittedName>
        <fullName evidence="1">Uncharacterized protein</fullName>
    </submittedName>
</protein>
<dbReference type="STRING" id="1202724.AM493_02780"/>
<reference evidence="1 2" key="1">
    <citation type="submission" date="2015-08" db="EMBL/GenBank/DDBJ databases">
        <title>Whole genome sequence of Flavobacterium akiainvivens IK-1T, from decaying Wikstroemia oahuensis, an endemic Hawaiian shrub.</title>
        <authorList>
            <person name="Wan X."/>
            <person name="Hou S."/>
            <person name="Saito J."/>
            <person name="Donachie S."/>
        </authorList>
    </citation>
    <scope>NUCLEOTIDE SEQUENCE [LARGE SCALE GENOMIC DNA]</scope>
    <source>
        <strain evidence="1 2">IK-1</strain>
    </source>
</reference>
<dbReference type="PATRIC" id="fig|1202724.3.peg.571"/>
<accession>A0A0M9VH16</accession>
<dbReference type="OrthoDB" id="944017at2"/>
<dbReference type="EMBL" id="LIYD01000005">
    <property type="protein sequence ID" value="KOS05076.1"/>
    <property type="molecule type" value="Genomic_DNA"/>
</dbReference>